<sequence>MLITRLTMTLGLCLSLVACGAVEPPSRNASGEPLAAISPAIAPLPVPSVSVTDVQVVVPRSLRVAEANLFLPSGDIVWREDPAGDRYQQVQTIVQSAMERGVAGMNGPVEAILQVQLVRFHALTEKARKFTGGVHSIAFDMRLVDPATGTPLSDARRVEADLEAYGGKAAISAMARGETQKRRITDHLAQVIQQVLVDPNSYRNARLGLLQTLNKM</sequence>
<gene>
    <name evidence="2" type="ORF">CLV89_11074</name>
</gene>
<dbReference type="InterPro" id="IPR046705">
    <property type="entry name" value="DUF6778"/>
</dbReference>
<keyword evidence="1" id="KW-0732">Signal</keyword>
<dbReference type="AlphaFoldDB" id="A0A2T1ACT7"/>
<evidence type="ECO:0000313" key="2">
    <source>
        <dbReference type="EMBL" id="PRZ46403.1"/>
    </source>
</evidence>
<evidence type="ECO:0000256" key="1">
    <source>
        <dbReference type="SAM" id="SignalP"/>
    </source>
</evidence>
<dbReference type="PROSITE" id="PS51257">
    <property type="entry name" value="PROKAR_LIPOPROTEIN"/>
    <property type="match status" value="1"/>
</dbReference>
<feature type="signal peptide" evidence="1">
    <location>
        <begin position="1"/>
        <end position="20"/>
    </location>
</feature>
<name>A0A2T1ACT7_TRISK</name>
<dbReference type="RefSeq" id="WP_243395027.1">
    <property type="nucleotide sequence ID" value="NZ_PVUF01000010.1"/>
</dbReference>
<evidence type="ECO:0008006" key="4">
    <source>
        <dbReference type="Google" id="ProtNLM"/>
    </source>
</evidence>
<feature type="chain" id="PRO_5015580707" description="Lipoprotein" evidence="1">
    <location>
        <begin position="21"/>
        <end position="216"/>
    </location>
</feature>
<proteinExistence type="predicted"/>
<organism evidence="2 3">
    <name type="scientific">Tritonibacter scottomollicae</name>
    <name type="common">Epibacterium scottomollicae</name>
    <dbReference type="NCBI Taxonomy" id="483013"/>
    <lineage>
        <taxon>Bacteria</taxon>
        <taxon>Pseudomonadati</taxon>
        <taxon>Pseudomonadota</taxon>
        <taxon>Alphaproteobacteria</taxon>
        <taxon>Rhodobacterales</taxon>
        <taxon>Paracoccaceae</taxon>
        <taxon>Tritonibacter</taxon>
    </lineage>
</organism>
<dbReference type="EMBL" id="PVUF01000010">
    <property type="protein sequence ID" value="PRZ46403.1"/>
    <property type="molecule type" value="Genomic_DNA"/>
</dbReference>
<dbReference type="Pfam" id="PF20569">
    <property type="entry name" value="DUF6778"/>
    <property type="match status" value="1"/>
</dbReference>
<protein>
    <recommendedName>
        <fullName evidence="4">Lipoprotein</fullName>
    </recommendedName>
</protein>
<dbReference type="Proteomes" id="UP000237718">
    <property type="component" value="Unassembled WGS sequence"/>
</dbReference>
<evidence type="ECO:0000313" key="3">
    <source>
        <dbReference type="Proteomes" id="UP000237718"/>
    </source>
</evidence>
<comment type="caution">
    <text evidence="2">The sequence shown here is derived from an EMBL/GenBank/DDBJ whole genome shotgun (WGS) entry which is preliminary data.</text>
</comment>
<accession>A0A2T1ACT7</accession>
<reference evidence="2 3" key="1">
    <citation type="submission" date="2018-03" db="EMBL/GenBank/DDBJ databases">
        <title>Genomic Encyclopedia of Archaeal and Bacterial Type Strains, Phase II (KMG-II): from individual species to whole genera.</title>
        <authorList>
            <person name="Goeker M."/>
        </authorList>
    </citation>
    <scope>NUCLEOTIDE SEQUENCE [LARGE SCALE GENOMIC DNA]</scope>
    <source>
        <strain evidence="2 3">DSM 25328</strain>
    </source>
</reference>